<sequence>MIAPARSTTLARGSGKLAAVAYDVNAIRKHFPALENGAAHFDGPGGSQVPDMVGEAVSSTLCAAIANRGTVTAAERRADGVVREARQAVADLLGARAEGVVFGRSMTQVTYDFSRTLAKNWGLGDEVVVTRLDHDANVRPWVQAAEARGATVRWADFDPETGELPTSSVAELLTDRTRLVAVTAASNLLGTRPDIPAIADAVREAGALSYVDGVHLTPHALVDIAALGADFYACSPYKFLGPHLGLLAAAPGLLETLQPDKLLPSSNAVPERFELGTLPYELLAGTTAAIDFLAELVPSEGSRRERLRTSMTALEEHEDALLQRLEDGLAALPRVVRYGSPTRRRTPTVLFSVAGLTPQAVYERLGARGVNAPASTFYAIECARHLGLGDTGAVRAGIAPYTTPAEVDLLLAAVAEL</sequence>
<name>A0A1I5I9Q2_9PSEU</name>
<dbReference type="InterPro" id="IPR011340">
    <property type="entry name" value="Cys_dSase-rel"/>
</dbReference>
<dbReference type="SUPFAM" id="SSF53383">
    <property type="entry name" value="PLP-dependent transferases"/>
    <property type="match status" value="1"/>
</dbReference>
<proteinExistence type="predicted"/>
<feature type="domain" description="Aminotransferase class V" evidence="2">
    <location>
        <begin position="41"/>
        <end position="410"/>
    </location>
</feature>
<dbReference type="Proteomes" id="UP000199137">
    <property type="component" value="Unassembled WGS sequence"/>
</dbReference>
<evidence type="ECO:0000256" key="1">
    <source>
        <dbReference type="ARBA" id="ARBA00023194"/>
    </source>
</evidence>
<dbReference type="PANTHER" id="PTHR43586:SF21">
    <property type="entry name" value="PYRIDOXAL PHOSPHATE (PLP)-DEPENDENT ASPARTATE AMINOTRANSFERASE SUPERFAMILY"/>
    <property type="match status" value="1"/>
</dbReference>
<dbReference type="EMBL" id="FOWC01000002">
    <property type="protein sequence ID" value="SFO57292.1"/>
    <property type="molecule type" value="Genomic_DNA"/>
</dbReference>
<dbReference type="InterPro" id="IPR015421">
    <property type="entry name" value="PyrdxlP-dep_Trfase_major"/>
</dbReference>
<dbReference type="Pfam" id="PF00266">
    <property type="entry name" value="Aminotran_5"/>
    <property type="match status" value="1"/>
</dbReference>
<dbReference type="AlphaFoldDB" id="A0A1I5I9Q2"/>
<dbReference type="InterPro" id="IPR015422">
    <property type="entry name" value="PyrdxlP-dep_Trfase_small"/>
</dbReference>
<protein>
    <submittedName>
        <fullName evidence="3">Cysteine desulfurase family protein, VC1184 subfamily</fullName>
    </submittedName>
</protein>
<gene>
    <name evidence="3" type="ORF">SAMN05421854_102352</name>
</gene>
<dbReference type="STRING" id="112413.SAMN05421854_102352"/>
<reference evidence="4" key="1">
    <citation type="submission" date="2016-10" db="EMBL/GenBank/DDBJ databases">
        <authorList>
            <person name="Varghese N."/>
            <person name="Submissions S."/>
        </authorList>
    </citation>
    <scope>NUCLEOTIDE SEQUENCE [LARGE SCALE GENOMIC DNA]</scope>
    <source>
        <strain evidence="4">DSM 44637</strain>
    </source>
</reference>
<dbReference type="Gene3D" id="3.90.1150.10">
    <property type="entry name" value="Aspartate Aminotransferase, domain 1"/>
    <property type="match status" value="1"/>
</dbReference>
<evidence type="ECO:0000313" key="4">
    <source>
        <dbReference type="Proteomes" id="UP000199137"/>
    </source>
</evidence>
<accession>A0A1I5I9Q2</accession>
<dbReference type="InterPro" id="IPR015424">
    <property type="entry name" value="PyrdxlP-dep_Trfase"/>
</dbReference>
<evidence type="ECO:0000259" key="2">
    <source>
        <dbReference type="Pfam" id="PF00266"/>
    </source>
</evidence>
<evidence type="ECO:0000313" key="3">
    <source>
        <dbReference type="EMBL" id="SFO57292.1"/>
    </source>
</evidence>
<dbReference type="GO" id="GO:0017000">
    <property type="term" value="P:antibiotic biosynthetic process"/>
    <property type="evidence" value="ECO:0007669"/>
    <property type="project" value="UniProtKB-KW"/>
</dbReference>
<dbReference type="NCBIfam" id="TIGR01976">
    <property type="entry name" value="am_tr_V_VC1184"/>
    <property type="match status" value="1"/>
</dbReference>
<organism evidence="3 4">
    <name type="scientific">Amycolatopsis rubida</name>
    <dbReference type="NCBI Taxonomy" id="112413"/>
    <lineage>
        <taxon>Bacteria</taxon>
        <taxon>Bacillati</taxon>
        <taxon>Actinomycetota</taxon>
        <taxon>Actinomycetes</taxon>
        <taxon>Pseudonocardiales</taxon>
        <taxon>Pseudonocardiaceae</taxon>
        <taxon>Amycolatopsis</taxon>
    </lineage>
</organism>
<keyword evidence="1" id="KW-0045">Antibiotic biosynthesis</keyword>
<dbReference type="Gene3D" id="3.40.640.10">
    <property type="entry name" value="Type I PLP-dependent aspartate aminotransferase-like (Major domain)"/>
    <property type="match status" value="1"/>
</dbReference>
<dbReference type="PANTHER" id="PTHR43586">
    <property type="entry name" value="CYSTEINE DESULFURASE"/>
    <property type="match status" value="1"/>
</dbReference>
<dbReference type="InterPro" id="IPR000192">
    <property type="entry name" value="Aminotrans_V_dom"/>
</dbReference>